<dbReference type="PaxDb" id="411470-RUMGNA_03374"/>
<dbReference type="Proteomes" id="UP000004410">
    <property type="component" value="Unassembled WGS sequence"/>
</dbReference>
<organism evidence="1 2">
    <name type="scientific">Mediterraneibacter gnavus (strain ATCC 29149 / DSM 114966 / JCM 6515 / VPI C7-9)</name>
    <name type="common">Ruminococcus gnavus</name>
    <dbReference type="NCBI Taxonomy" id="411470"/>
    <lineage>
        <taxon>Bacteria</taxon>
        <taxon>Bacillati</taxon>
        <taxon>Bacillota</taxon>
        <taxon>Clostridia</taxon>
        <taxon>Lachnospirales</taxon>
        <taxon>Lachnospiraceae</taxon>
        <taxon>Mediterraneibacter</taxon>
    </lineage>
</organism>
<evidence type="ECO:0000313" key="2">
    <source>
        <dbReference type="Proteomes" id="UP000004410"/>
    </source>
</evidence>
<accession>A7B709</accession>
<gene>
    <name evidence="1" type="ORF">RUMGNA_03374</name>
</gene>
<sequence>MAGVEENLQSVRFFVYEQPFENIGRKQKGLKAEAFNLFYTSWKSDLNRRPLHYE</sequence>
<reference evidence="1 2" key="1">
    <citation type="submission" date="2007-04" db="EMBL/GenBank/DDBJ databases">
        <authorList>
            <person name="Fulton L."/>
            <person name="Clifton S."/>
            <person name="Fulton B."/>
            <person name="Xu J."/>
            <person name="Minx P."/>
            <person name="Pepin K.H."/>
            <person name="Johnson M."/>
            <person name="Thiruvilangam P."/>
            <person name="Bhonagiri V."/>
            <person name="Nash W.E."/>
            <person name="Mardis E.R."/>
            <person name="Wilson R.K."/>
        </authorList>
    </citation>
    <scope>NUCLEOTIDE SEQUENCE [LARGE SCALE GENOMIC DNA]</scope>
    <source>
        <strain evidence="1 2">ATCC 29149</strain>
    </source>
</reference>
<evidence type="ECO:0000313" key="1">
    <source>
        <dbReference type="EMBL" id="EDN76271.1"/>
    </source>
</evidence>
<comment type="caution">
    <text evidence="1">The sequence shown here is derived from an EMBL/GenBank/DDBJ whole genome shotgun (WGS) entry which is preliminary data.</text>
</comment>
<protein>
    <submittedName>
        <fullName evidence="1">Uncharacterized protein</fullName>
    </submittedName>
</protein>
<dbReference type="EMBL" id="AAYG02000031">
    <property type="protein sequence ID" value="EDN76271.1"/>
    <property type="molecule type" value="Genomic_DNA"/>
</dbReference>
<dbReference type="AlphaFoldDB" id="A7B709"/>
<reference evidence="1 2" key="2">
    <citation type="submission" date="2007-06" db="EMBL/GenBank/DDBJ databases">
        <title>Draft genome sequence of Ruminococcus gnavus (ATCC 29149).</title>
        <authorList>
            <person name="Sudarsanam P."/>
            <person name="Ley R."/>
            <person name="Guruge J."/>
            <person name="Turnbaugh P.J."/>
            <person name="Mahowald M."/>
            <person name="Liep D."/>
            <person name="Gordon J."/>
        </authorList>
    </citation>
    <scope>NUCLEOTIDE SEQUENCE [LARGE SCALE GENOMIC DNA]</scope>
    <source>
        <strain evidence="1 2">ATCC 29149</strain>
    </source>
</reference>
<name>A7B709_MEDG7</name>
<proteinExistence type="predicted"/>